<dbReference type="GO" id="GO:0006355">
    <property type="term" value="P:regulation of DNA-templated transcription"/>
    <property type="evidence" value="ECO:0007669"/>
    <property type="project" value="InterPro"/>
</dbReference>
<dbReference type="InterPro" id="IPR006197">
    <property type="entry name" value="Peptidase_S24_LexA"/>
</dbReference>
<keyword evidence="9" id="KW-0645">Protease</keyword>
<dbReference type="CDD" id="cd00093">
    <property type="entry name" value="HTH_XRE"/>
    <property type="match status" value="1"/>
</dbReference>
<dbReference type="PRINTS" id="PR00726">
    <property type="entry name" value="LEXASERPTASE"/>
</dbReference>
<dbReference type="Pfam" id="PF00717">
    <property type="entry name" value="Peptidase_S24"/>
    <property type="match status" value="1"/>
</dbReference>
<dbReference type="EMBL" id="QGHT01000017">
    <property type="protein sequence ID" value="PWT41903.1"/>
    <property type="molecule type" value="Genomic_DNA"/>
</dbReference>
<reference evidence="12" key="1">
    <citation type="submission" date="2015-10" db="EMBL/GenBank/DDBJ databases">
        <authorList>
            <person name="Crossman L.C."/>
        </authorList>
    </citation>
    <scope>NUCLEOTIDE SEQUENCE [LARGE SCALE GENOMIC DNA]</scope>
    <source>
        <strain evidence="12">20-2</strain>
    </source>
</reference>
<dbReference type="EC" id="3.4.21.88" evidence="9"/>
<evidence type="ECO:0000256" key="7">
    <source>
        <dbReference type="RuleBase" id="RU003991"/>
    </source>
</evidence>
<dbReference type="PROSITE" id="PS50943">
    <property type="entry name" value="HTH_CROC1"/>
    <property type="match status" value="1"/>
</dbReference>
<evidence type="ECO:0000313" key="9">
    <source>
        <dbReference type="EMBL" id="CUR41161.1"/>
    </source>
</evidence>
<feature type="domain" description="HTH cro/C1-type" evidence="8">
    <location>
        <begin position="11"/>
        <end position="65"/>
    </location>
</feature>
<keyword evidence="5" id="KW-0234">DNA repair</keyword>
<dbReference type="InterPro" id="IPR015927">
    <property type="entry name" value="Peptidase_S24_S26A/B/C"/>
</dbReference>
<dbReference type="AlphaFoldDB" id="A0A0U5FA65"/>
<evidence type="ECO:0000259" key="8">
    <source>
        <dbReference type="PROSITE" id="PS50943"/>
    </source>
</evidence>
<comment type="similarity">
    <text evidence="1 7">Belongs to the peptidase S24 family.</text>
</comment>
<evidence type="ECO:0000256" key="2">
    <source>
        <dbReference type="ARBA" id="ARBA00022763"/>
    </source>
</evidence>
<dbReference type="SUPFAM" id="SSF47413">
    <property type="entry name" value="lambda repressor-like DNA-binding domains"/>
    <property type="match status" value="1"/>
</dbReference>
<accession>A0A0U5FA65</accession>
<dbReference type="PANTHER" id="PTHR33516">
    <property type="entry name" value="LEXA REPRESSOR"/>
    <property type="match status" value="1"/>
</dbReference>
<evidence type="ECO:0000313" key="11">
    <source>
        <dbReference type="EMBL" id="PWT41903.1"/>
    </source>
</evidence>
<reference evidence="11 13" key="3">
    <citation type="journal article" date="2018" name="Front. Microbiol.">
        <title>Comparative Genomics of the Herbivore Gut Symbiont Lactobacillus reuteri Reveals Genetic Diversity and Lifestyle Adaptation.</title>
        <authorList>
            <person name="Zhao J."/>
        </authorList>
    </citation>
    <scope>NUCLEOTIDE SEQUENCE [LARGE SCALE GENOMIC DNA]</scope>
    <source>
        <strain evidence="11 13">LR10</strain>
    </source>
</reference>
<evidence type="ECO:0000313" key="12">
    <source>
        <dbReference type="Proteomes" id="UP000235484"/>
    </source>
</evidence>
<reference evidence="10" key="5">
    <citation type="submission" date="2021-10" db="EMBL/GenBank/DDBJ databases">
        <title>Evolutionary history and lifestyle of the vertebrate symbiont Limosilactobacillus reuteri.</title>
        <authorList>
            <person name="Zheng J."/>
            <person name="Li F."/>
            <person name="Gaenzle M."/>
            <person name="Walter J."/>
        </authorList>
    </citation>
    <scope>NUCLEOTIDE SEQUENCE</scope>
    <source>
        <strain evidence="10">GQ_1_3_1</strain>
    </source>
</reference>
<evidence type="ECO:0000313" key="13">
    <source>
        <dbReference type="Proteomes" id="UP000245980"/>
    </source>
</evidence>
<dbReference type="OrthoDB" id="2475196at2"/>
<dbReference type="Proteomes" id="UP000245980">
    <property type="component" value="Unassembled WGS sequence"/>
</dbReference>
<dbReference type="InterPro" id="IPR039418">
    <property type="entry name" value="LexA-like"/>
</dbReference>
<evidence type="ECO:0000256" key="5">
    <source>
        <dbReference type="ARBA" id="ARBA00023204"/>
    </source>
</evidence>
<dbReference type="PANTHER" id="PTHR33516:SF2">
    <property type="entry name" value="LEXA REPRESSOR-RELATED"/>
    <property type="match status" value="1"/>
</dbReference>
<sequence length="218" mass="24513">MRNSSEVVDYLNNLREEQKVSISELARRVNMSKSTVSLYFKKKREFPVNRLDEFATALHTTPENVLGVIDNKTEKRPTNIIYPLGDNFQRISIPLIGEIACGDPITAEENIEGYVEEIFEKPVPKGNLFALRCKGKSMEPTIHDGSIVTIREQPTVEDGEIAAVLVDGDNEATLKRVKHQGNLIMLMPDNKEFDPIILDKDNPGRIVGKAVHVSWSIK</sequence>
<dbReference type="Proteomes" id="UP001198026">
    <property type="component" value="Unassembled WGS sequence"/>
</dbReference>
<dbReference type="InterPro" id="IPR036286">
    <property type="entry name" value="LexA/Signal_pep-like_sf"/>
</dbReference>
<evidence type="ECO:0000313" key="10">
    <source>
        <dbReference type="EMBL" id="MCC4478026.1"/>
    </source>
</evidence>
<dbReference type="InterPro" id="IPR001387">
    <property type="entry name" value="Cro/C1-type_HTH"/>
</dbReference>
<name>A0A0U5FA65_LIMRT</name>
<keyword evidence="2" id="KW-0227">DNA damage</keyword>
<dbReference type="InterPro" id="IPR050077">
    <property type="entry name" value="LexA_repressor"/>
</dbReference>
<dbReference type="RefSeq" id="WP_063164155.1">
    <property type="nucleotide sequence ID" value="NZ_CAKMAY010000014.1"/>
</dbReference>
<dbReference type="Pfam" id="PF01381">
    <property type="entry name" value="HTH_3"/>
    <property type="match status" value="1"/>
</dbReference>
<dbReference type="Gene3D" id="2.10.109.10">
    <property type="entry name" value="Umud Fragment, subunit A"/>
    <property type="match status" value="1"/>
</dbReference>
<evidence type="ECO:0000256" key="3">
    <source>
        <dbReference type="ARBA" id="ARBA00022801"/>
    </source>
</evidence>
<gene>
    <name evidence="9" type="primary">lexA1</name>
    <name evidence="11" type="ORF">DKZ22_05415</name>
    <name evidence="10" type="ORF">LMB76_07330</name>
    <name evidence="9" type="ORF">LRLP16767_LR202_01222</name>
</gene>
<dbReference type="GO" id="GO:0006281">
    <property type="term" value="P:DNA repair"/>
    <property type="evidence" value="ECO:0007669"/>
    <property type="project" value="UniProtKB-KW"/>
</dbReference>
<protein>
    <submittedName>
        <fullName evidence="11">Helix-turn-helix domain-containing protein</fullName>
    </submittedName>
    <submittedName>
        <fullName evidence="9">SOS-response repressor and protease LexA</fullName>
        <ecNumber evidence="9">3.4.21.88</ecNumber>
    </submittedName>
    <submittedName>
        <fullName evidence="10">XRE family transcriptional regulator</fullName>
    </submittedName>
</protein>
<dbReference type="Gene3D" id="1.10.260.40">
    <property type="entry name" value="lambda repressor-like DNA-binding domains"/>
    <property type="match status" value="1"/>
</dbReference>
<dbReference type="GO" id="GO:0006508">
    <property type="term" value="P:proteolysis"/>
    <property type="evidence" value="ECO:0007669"/>
    <property type="project" value="UniProtKB-KW"/>
</dbReference>
<dbReference type="EMBL" id="LN887603">
    <property type="protein sequence ID" value="CUR41161.1"/>
    <property type="molecule type" value="Genomic_DNA"/>
</dbReference>
<proteinExistence type="inferred from homology"/>
<dbReference type="GO" id="GO:0009432">
    <property type="term" value="P:SOS response"/>
    <property type="evidence" value="ECO:0007669"/>
    <property type="project" value="UniProtKB-KW"/>
</dbReference>
<evidence type="ECO:0000256" key="1">
    <source>
        <dbReference type="ARBA" id="ARBA00007484"/>
    </source>
</evidence>
<dbReference type="CDD" id="cd06529">
    <property type="entry name" value="S24_LexA-like"/>
    <property type="match status" value="1"/>
</dbReference>
<keyword evidence="6" id="KW-0742">SOS response</keyword>
<reference evidence="11" key="4">
    <citation type="submission" date="2018-05" db="EMBL/GenBank/DDBJ databases">
        <authorList>
            <person name="Peng X.Y."/>
            <person name="Xu Y.F."/>
            <person name="Luo D."/>
            <person name="Yu J."/>
            <person name="Gu J.Y."/>
        </authorList>
    </citation>
    <scope>NUCLEOTIDE SEQUENCE</scope>
    <source>
        <strain evidence="11">LR10</strain>
    </source>
</reference>
<dbReference type="SMART" id="SM00530">
    <property type="entry name" value="HTH_XRE"/>
    <property type="match status" value="1"/>
</dbReference>
<dbReference type="EMBL" id="JAJGWB010000134">
    <property type="protein sequence ID" value="MCC4478026.1"/>
    <property type="molecule type" value="Genomic_DNA"/>
</dbReference>
<organism evidence="9 12">
    <name type="scientific">Limosilactobacillus reuteri</name>
    <name type="common">Lactobacillus reuteri</name>
    <dbReference type="NCBI Taxonomy" id="1598"/>
    <lineage>
        <taxon>Bacteria</taxon>
        <taxon>Bacillati</taxon>
        <taxon>Bacillota</taxon>
        <taxon>Bacilli</taxon>
        <taxon>Lactobacillales</taxon>
        <taxon>Lactobacillaceae</taxon>
        <taxon>Limosilactobacillus</taxon>
    </lineage>
</organism>
<evidence type="ECO:0000256" key="4">
    <source>
        <dbReference type="ARBA" id="ARBA00022813"/>
    </source>
</evidence>
<dbReference type="SUPFAM" id="SSF51306">
    <property type="entry name" value="LexA/Signal peptidase"/>
    <property type="match status" value="1"/>
</dbReference>
<reference evidence="9" key="2">
    <citation type="submission" date="2015-10" db="EMBL/GenBank/DDBJ databases">
        <authorList>
            <person name="Gilbert D.G."/>
        </authorList>
    </citation>
    <scope>NUCLEOTIDE SEQUENCE [LARGE SCALE GENOMIC DNA]</scope>
    <source>
        <strain evidence="9">20-2</strain>
    </source>
</reference>
<keyword evidence="4 7" id="KW-0068">Autocatalytic cleavage</keyword>
<evidence type="ECO:0000256" key="6">
    <source>
        <dbReference type="ARBA" id="ARBA00023236"/>
    </source>
</evidence>
<dbReference type="GO" id="GO:0003677">
    <property type="term" value="F:DNA binding"/>
    <property type="evidence" value="ECO:0007669"/>
    <property type="project" value="InterPro"/>
</dbReference>
<dbReference type="GO" id="GO:0004252">
    <property type="term" value="F:serine-type endopeptidase activity"/>
    <property type="evidence" value="ECO:0007669"/>
    <property type="project" value="UniProtKB-EC"/>
</dbReference>
<dbReference type="Proteomes" id="UP000235484">
    <property type="component" value="Unassembled WGS sequence"/>
</dbReference>
<keyword evidence="3 7" id="KW-0378">Hydrolase</keyword>
<dbReference type="InterPro" id="IPR010982">
    <property type="entry name" value="Lambda_DNA-bd_dom_sf"/>
</dbReference>